<protein>
    <submittedName>
        <fullName evidence="1">Uncharacterized protein</fullName>
    </submittedName>
</protein>
<gene>
    <name evidence="1" type="ORF">CO2235_U850057</name>
</gene>
<evidence type="ECO:0000313" key="1">
    <source>
        <dbReference type="EMBL" id="SPC08565.1"/>
    </source>
</evidence>
<evidence type="ECO:0000313" key="2">
    <source>
        <dbReference type="Proteomes" id="UP000256862"/>
    </source>
</evidence>
<name>A0A375FNK7_9BURK</name>
<proteinExistence type="predicted"/>
<dbReference type="Proteomes" id="UP000256862">
    <property type="component" value="Unassembled WGS sequence"/>
</dbReference>
<comment type="caution">
    <text evidence="1">The sequence shown here is derived from an EMBL/GenBank/DDBJ whole genome shotgun (WGS) entry which is preliminary data.</text>
</comment>
<sequence>MNEGRCANSASCRMRGSSANWLAWSHRLRMVTLWPSAASALASVAVMRSAPAMAFSVPVRKQILRPEGEGCVVVGKAIWAIRGVLGALRDTKGRGRHPAAARHGAHVTLDGSIVQPAMLKLA</sequence>
<reference evidence="2" key="1">
    <citation type="submission" date="2018-01" db="EMBL/GenBank/DDBJ databases">
        <authorList>
            <person name="Gaut B.S."/>
            <person name="Morton B.R."/>
            <person name="Clegg M.T."/>
            <person name="Duvall M.R."/>
        </authorList>
    </citation>
    <scope>NUCLEOTIDE SEQUENCE [LARGE SCALE GENOMIC DNA]</scope>
</reference>
<accession>A0A375FNK7</accession>
<organism evidence="1 2">
    <name type="scientific">Cupriavidus oxalaticus</name>
    <dbReference type="NCBI Taxonomy" id="96344"/>
    <lineage>
        <taxon>Bacteria</taxon>
        <taxon>Pseudomonadati</taxon>
        <taxon>Pseudomonadota</taxon>
        <taxon>Betaproteobacteria</taxon>
        <taxon>Burkholderiales</taxon>
        <taxon>Burkholderiaceae</taxon>
        <taxon>Cupriavidus</taxon>
    </lineage>
</organism>
<dbReference type="EMBL" id="OGUS01000093">
    <property type="protein sequence ID" value="SPC08565.1"/>
    <property type="molecule type" value="Genomic_DNA"/>
</dbReference>
<dbReference type="AlphaFoldDB" id="A0A375FNK7"/>